<dbReference type="KEGG" id="vg:55006699"/>
<reference evidence="1 2" key="1">
    <citation type="submission" date="2018-09" db="EMBL/GenBank/DDBJ databases">
        <authorList>
            <person name="Ulbrich M.C."/>
            <person name="Stoner T.H."/>
            <person name="Garlena R.A."/>
            <person name="Russell D.A."/>
            <person name="Pope W.H."/>
            <person name="Jacobs-Sera D."/>
            <person name="Hatfull G.F."/>
        </authorList>
    </citation>
    <scope>NUCLEOTIDE SEQUENCE [LARGE SCALE GENOMIC DNA]</scope>
</reference>
<dbReference type="GeneID" id="55006699"/>
<protein>
    <submittedName>
        <fullName evidence="1">Uncharacterized protein</fullName>
    </submittedName>
</protein>
<gene>
    <name evidence="1" type="primary">55</name>
    <name evidence="1" type="ORF">PBI_EILEEN_55</name>
</gene>
<dbReference type="RefSeq" id="YP_009815470.1">
    <property type="nucleotide sequence ID" value="NC_048094.1"/>
</dbReference>
<organism evidence="1 2">
    <name type="scientific">Arthrobacter phage Eileen</name>
    <dbReference type="NCBI Taxonomy" id="2419956"/>
    <lineage>
        <taxon>Viruses</taxon>
        <taxon>Duplodnaviria</taxon>
        <taxon>Heunggongvirae</taxon>
        <taxon>Uroviricota</taxon>
        <taxon>Caudoviricetes</taxon>
        <taxon>Bridgettevirus</taxon>
        <taxon>Bridgettevirus eileen</taxon>
    </lineage>
</organism>
<evidence type="ECO:0000313" key="2">
    <source>
        <dbReference type="Proteomes" id="UP000270965"/>
    </source>
</evidence>
<sequence length="197" mass="21107">MTSAALGVHAALIGRLPAHTGRHEGCGQHALRRDLQAPVGCPVAVLGVDRSRRLPALPADRQRPRCGVTRRPVLGHFSWLQGADQVITVGAMQVSHVADNTQLVSLAGGATPRLVTSNSPRHSGGVTLGTQLSSDSLRARTRRTSDETYVPNVISRLTSDIKTRLQTYQLHCGRTHPRLDLSKVVSLTSLALAGVRK</sequence>
<accession>A0A3G2KFS4</accession>
<proteinExistence type="predicted"/>
<keyword evidence="2" id="KW-1185">Reference proteome</keyword>
<evidence type="ECO:0000313" key="1">
    <source>
        <dbReference type="EMBL" id="AYN57842.1"/>
    </source>
</evidence>
<dbReference type="Proteomes" id="UP000270965">
    <property type="component" value="Segment"/>
</dbReference>
<dbReference type="EMBL" id="MH834611">
    <property type="protein sequence ID" value="AYN57842.1"/>
    <property type="molecule type" value="Genomic_DNA"/>
</dbReference>
<name>A0A3G2KFS4_9CAUD</name>